<protein>
    <recommendedName>
        <fullName evidence="2">RING-type E3 ubiquitin transferase</fullName>
        <ecNumber evidence="2">2.3.2.27</ecNumber>
    </recommendedName>
</protein>
<keyword evidence="5" id="KW-0067">ATP-binding</keyword>
<feature type="compositionally biased region" description="Low complexity" evidence="7">
    <location>
        <begin position="177"/>
        <end position="212"/>
    </location>
</feature>
<dbReference type="AlphaFoldDB" id="A0A803LDB8"/>
<feature type="compositionally biased region" description="Low complexity" evidence="7">
    <location>
        <begin position="282"/>
        <end position="303"/>
    </location>
</feature>
<evidence type="ECO:0000256" key="1">
    <source>
        <dbReference type="ARBA" id="ARBA00000900"/>
    </source>
</evidence>
<dbReference type="OMA" id="INKELTW"/>
<dbReference type="SUPFAM" id="SSF56112">
    <property type="entry name" value="Protein kinase-like (PK-like)"/>
    <property type="match status" value="1"/>
</dbReference>
<dbReference type="FunFam" id="3.30.200.20:FF:000162">
    <property type="entry name" value="Adenine nucleotide alpha hydrolase-like domain kinase"/>
    <property type="match status" value="1"/>
</dbReference>
<dbReference type="Gene3D" id="3.30.200.20">
    <property type="entry name" value="Phosphorylase Kinase, domain 1"/>
    <property type="match status" value="1"/>
</dbReference>
<feature type="region of interest" description="Disordered" evidence="7">
    <location>
        <begin position="177"/>
        <end position="231"/>
    </location>
</feature>
<feature type="domain" description="Protein kinase" evidence="8">
    <location>
        <begin position="513"/>
        <end position="776"/>
    </location>
</feature>
<dbReference type="CDD" id="cd01989">
    <property type="entry name" value="USP_STK_Ubox_N"/>
    <property type="match status" value="1"/>
</dbReference>
<dbReference type="EnsemblPlants" id="AUR62009857-RA">
    <property type="protein sequence ID" value="AUR62009857-RA:cds"/>
    <property type="gene ID" value="AUR62009857"/>
</dbReference>
<evidence type="ECO:0000313" key="9">
    <source>
        <dbReference type="EnsemblPlants" id="AUR62009857-RA:cds"/>
    </source>
</evidence>
<dbReference type="Gene3D" id="1.10.510.10">
    <property type="entry name" value="Transferase(Phosphotransferase) domain 1"/>
    <property type="match status" value="1"/>
</dbReference>
<dbReference type="InterPro" id="IPR008271">
    <property type="entry name" value="Ser/Thr_kinase_AS"/>
</dbReference>
<dbReference type="InterPro" id="IPR051348">
    <property type="entry name" value="U-box_ubiquitin_ligases"/>
</dbReference>
<dbReference type="GeneID" id="110684349"/>
<feature type="coiled-coil region" evidence="6">
    <location>
        <begin position="455"/>
        <end position="482"/>
    </location>
</feature>
<dbReference type="CDD" id="cd14066">
    <property type="entry name" value="STKc_IRAK"/>
    <property type="match status" value="1"/>
</dbReference>
<keyword evidence="4" id="KW-0833">Ubl conjugation pathway</keyword>
<evidence type="ECO:0000256" key="5">
    <source>
        <dbReference type="ARBA" id="ARBA00022840"/>
    </source>
</evidence>
<dbReference type="InterPro" id="IPR014729">
    <property type="entry name" value="Rossmann-like_a/b/a_fold"/>
</dbReference>
<evidence type="ECO:0000256" key="7">
    <source>
        <dbReference type="SAM" id="MobiDB-lite"/>
    </source>
</evidence>
<name>A0A803LDB8_CHEQI</name>
<dbReference type="EC" id="2.3.2.27" evidence="2"/>
<keyword evidence="3" id="KW-0547">Nucleotide-binding</keyword>
<dbReference type="OrthoDB" id="4062651at2759"/>
<dbReference type="RefSeq" id="XP_021716489.1">
    <property type="nucleotide sequence ID" value="XM_021860797.1"/>
</dbReference>
<evidence type="ECO:0000259" key="8">
    <source>
        <dbReference type="PROSITE" id="PS50011"/>
    </source>
</evidence>
<evidence type="ECO:0000256" key="3">
    <source>
        <dbReference type="ARBA" id="ARBA00022741"/>
    </source>
</evidence>
<dbReference type="PANTHER" id="PTHR45647">
    <property type="entry name" value="OS02G0152300 PROTEIN"/>
    <property type="match status" value="1"/>
</dbReference>
<dbReference type="Gramene" id="AUR62009857-RA">
    <property type="protein sequence ID" value="AUR62009857-RA:cds"/>
    <property type="gene ID" value="AUR62009857"/>
</dbReference>
<organism evidence="9 10">
    <name type="scientific">Chenopodium quinoa</name>
    <name type="common">Quinoa</name>
    <dbReference type="NCBI Taxonomy" id="63459"/>
    <lineage>
        <taxon>Eukaryota</taxon>
        <taxon>Viridiplantae</taxon>
        <taxon>Streptophyta</taxon>
        <taxon>Embryophyta</taxon>
        <taxon>Tracheophyta</taxon>
        <taxon>Spermatophyta</taxon>
        <taxon>Magnoliopsida</taxon>
        <taxon>eudicotyledons</taxon>
        <taxon>Gunneridae</taxon>
        <taxon>Pentapetalae</taxon>
        <taxon>Caryophyllales</taxon>
        <taxon>Chenopodiaceae</taxon>
        <taxon>Chenopodioideae</taxon>
        <taxon>Atripliceae</taxon>
        <taxon>Chenopodium</taxon>
    </lineage>
</organism>
<reference evidence="9" key="1">
    <citation type="journal article" date="2017" name="Nature">
        <title>The genome of Chenopodium quinoa.</title>
        <authorList>
            <person name="Jarvis D.E."/>
            <person name="Ho Y.S."/>
            <person name="Lightfoot D.J."/>
            <person name="Schmoeckel S.M."/>
            <person name="Li B."/>
            <person name="Borm T.J.A."/>
            <person name="Ohyanagi H."/>
            <person name="Mineta K."/>
            <person name="Michell C.T."/>
            <person name="Saber N."/>
            <person name="Kharbatia N.M."/>
            <person name="Rupper R.R."/>
            <person name="Sharp A.R."/>
            <person name="Dally N."/>
            <person name="Boughton B.A."/>
            <person name="Woo Y.H."/>
            <person name="Gao G."/>
            <person name="Schijlen E.G.W.M."/>
            <person name="Guo X."/>
            <person name="Momin A.A."/>
            <person name="Negrao S."/>
            <person name="Al-Babili S."/>
            <person name="Gehring C."/>
            <person name="Roessner U."/>
            <person name="Jung C."/>
            <person name="Murphy K."/>
            <person name="Arold S.T."/>
            <person name="Gojobori T."/>
            <person name="van der Linden C.G."/>
            <person name="van Loo E.N."/>
            <person name="Jellen E.N."/>
            <person name="Maughan P.J."/>
            <person name="Tester M."/>
        </authorList>
    </citation>
    <scope>NUCLEOTIDE SEQUENCE [LARGE SCALE GENOMIC DNA]</scope>
    <source>
        <strain evidence="9">cv. PI 614886</strain>
    </source>
</reference>
<dbReference type="PANTHER" id="PTHR45647:SF51">
    <property type="entry name" value="PROTEIN KINASE SUPERFAMILY PROTEIN"/>
    <property type="match status" value="1"/>
</dbReference>
<sequence>MAKPVQPIELGHNAVAVAIDKGKNSQQAVRWTIDHFLKGKDFQVVLVHVKTHHFNNQLESSTTGLAPTDSDVQQLFLPYRGFCSRKGIDAMEVVLHDIDVPSALVNYIEHNNLGNIVVGASNRNAITRRFKAADVPTSLEKSAPDFCAVYVIYKGKVQSMRPSNVCLMPTAPIAATGRSSLSSGTSTYRTNNSKTSFGNSSVSSGTSRSSMVHSERNYSSSSNPVTPVGGADISSIYHRMTHDPHYLKPQSIRNSTESPNKQRVTSNSRYNNPRIRHEIDFPSYQQQYPYYSRSSDNSSNNSSTLYQIMGQPPLPYSNTSTDNNSRNSHSYSSSETISTPDRYNQGRNPSYYGSNPNSFESATSVEYSEQQPNSTTSSQNSSSDELEAEMARLKLEIKNTMDLYHSICEQASVAKQQADYIQTGDDDIEEIKLAREAALVVADLERLKCQAAMDAAQLSERLVDMEGRKRKLAEKKAAKQDEEDIRRSGNKSSQLVSYRLYSLKEIEVGTNYFSSSLKIGEGGYGPVYKAILQHTPVAIKVLRPNVSQGLKQFQQEIEVLGRMRHPNMVLLLGACPEYGCLVYEHMENGSLEDRLFRKNNTPPIPWRTRFKIAAEIGTSLLFLHEAKPEPMVHRDLKPANILLDSNYTSKIGDVGLARLVPPTVANQMTQYHLTAAAGTFCYIDPEYQQTGQLGTKSDIYSLGIILLQLLTARHPMALSYHMEEAIEAGKFEEMLDPAVSNWPFQEALAMAQLALKCTELRKKDRPDLDSVVLPELTRLRDLTMS</sequence>
<dbReference type="Gene3D" id="3.40.50.620">
    <property type="entry name" value="HUPs"/>
    <property type="match status" value="1"/>
</dbReference>
<feature type="compositionally biased region" description="Low complexity" evidence="7">
    <location>
        <begin position="368"/>
        <end position="383"/>
    </location>
</feature>
<dbReference type="KEGG" id="cqi:110684349"/>
<feature type="compositionally biased region" description="Low complexity" evidence="7">
    <location>
        <begin position="317"/>
        <end position="338"/>
    </location>
</feature>
<dbReference type="GO" id="GO:0005524">
    <property type="term" value="F:ATP binding"/>
    <property type="evidence" value="ECO:0007669"/>
    <property type="project" value="UniProtKB-KW"/>
</dbReference>
<dbReference type="InterPro" id="IPR006016">
    <property type="entry name" value="UspA"/>
</dbReference>
<keyword evidence="6" id="KW-0175">Coiled coil</keyword>
<dbReference type="PROSITE" id="PS50011">
    <property type="entry name" value="PROTEIN_KINASE_DOM"/>
    <property type="match status" value="1"/>
</dbReference>
<accession>A0A803LDB8</accession>
<dbReference type="InterPro" id="IPR000719">
    <property type="entry name" value="Prot_kinase_dom"/>
</dbReference>
<keyword evidence="10" id="KW-1185">Reference proteome</keyword>
<evidence type="ECO:0000313" key="10">
    <source>
        <dbReference type="Proteomes" id="UP000596660"/>
    </source>
</evidence>
<reference evidence="9" key="2">
    <citation type="submission" date="2021-03" db="UniProtKB">
        <authorList>
            <consortium name="EnsemblPlants"/>
        </authorList>
    </citation>
    <scope>IDENTIFICATION</scope>
</reference>
<dbReference type="SMART" id="SM00220">
    <property type="entry name" value="S_TKc"/>
    <property type="match status" value="1"/>
</dbReference>
<feature type="compositionally biased region" description="Polar residues" evidence="7">
    <location>
        <begin position="339"/>
        <end position="367"/>
    </location>
</feature>
<dbReference type="Pfam" id="PF00069">
    <property type="entry name" value="Pkinase"/>
    <property type="match status" value="1"/>
</dbReference>
<evidence type="ECO:0000256" key="4">
    <source>
        <dbReference type="ARBA" id="ARBA00022786"/>
    </source>
</evidence>
<dbReference type="Proteomes" id="UP000596660">
    <property type="component" value="Unplaced"/>
</dbReference>
<evidence type="ECO:0000256" key="6">
    <source>
        <dbReference type="SAM" id="Coils"/>
    </source>
</evidence>
<dbReference type="GO" id="GO:0004672">
    <property type="term" value="F:protein kinase activity"/>
    <property type="evidence" value="ECO:0007669"/>
    <property type="project" value="InterPro"/>
</dbReference>
<dbReference type="PROSITE" id="PS00108">
    <property type="entry name" value="PROTEIN_KINASE_ST"/>
    <property type="match status" value="1"/>
</dbReference>
<dbReference type="InterPro" id="IPR011009">
    <property type="entry name" value="Kinase-like_dom_sf"/>
</dbReference>
<dbReference type="SUPFAM" id="SSF52402">
    <property type="entry name" value="Adenine nucleotide alpha hydrolases-like"/>
    <property type="match status" value="1"/>
</dbReference>
<feature type="compositionally biased region" description="Polar residues" evidence="7">
    <location>
        <begin position="251"/>
        <end position="271"/>
    </location>
</feature>
<evidence type="ECO:0000256" key="2">
    <source>
        <dbReference type="ARBA" id="ARBA00012483"/>
    </source>
</evidence>
<dbReference type="GO" id="GO:0061630">
    <property type="term" value="F:ubiquitin protein ligase activity"/>
    <property type="evidence" value="ECO:0007669"/>
    <property type="project" value="UniProtKB-EC"/>
</dbReference>
<feature type="region of interest" description="Disordered" evidence="7">
    <location>
        <begin position="246"/>
        <end position="387"/>
    </location>
</feature>
<proteinExistence type="predicted"/>
<comment type="catalytic activity">
    <reaction evidence="1">
        <text>S-ubiquitinyl-[E2 ubiquitin-conjugating enzyme]-L-cysteine + [acceptor protein]-L-lysine = [E2 ubiquitin-conjugating enzyme]-L-cysteine + N(6)-ubiquitinyl-[acceptor protein]-L-lysine.</text>
        <dbReference type="EC" id="2.3.2.27"/>
    </reaction>
</comment>
<gene>
    <name evidence="9" type="primary">LOC110684349</name>
</gene>
<dbReference type="Pfam" id="PF00582">
    <property type="entry name" value="Usp"/>
    <property type="match status" value="1"/>
</dbReference>